<reference evidence="3" key="1">
    <citation type="journal article" date="2012" name="PLoS ONE">
        <title>Gene sets for utilization of primary and secondary nutrition supplies in the distal gut of endangered iberian lynx.</title>
        <authorList>
            <person name="Alcaide M."/>
            <person name="Messina E."/>
            <person name="Richter M."/>
            <person name="Bargiela R."/>
            <person name="Peplies J."/>
            <person name="Huws S.A."/>
            <person name="Newbold C.J."/>
            <person name="Golyshin P.N."/>
            <person name="Simon M.A."/>
            <person name="Lopez G."/>
            <person name="Yakimov M.M."/>
            <person name="Ferrer M."/>
        </authorList>
    </citation>
    <scope>NUCLEOTIDE SEQUENCE</scope>
</reference>
<sequence>MQEVRIVAGWQKQPVAVTADASGHWQVDISTPKAGGPYDISVSDDEELVLHDVLIGEVWLYAGEDHACLPLDYTSLSRVRLLPVQSSIALVPQTALPAATSGWKEISSETGPLFPSTAYFFASQLQKALKVPVGVVCCTWANTPIEAWSSYEALERVPGYEQHTEMLSSLGFHPEKIEAAYASQREAWYQDLYTHDMGWCDDHQVWAEPGYKDDSWKGMELPGAWEERGLADFDGVVWFRKTVDIPRSWHRKTLTLDLGPVADEDIVFFNGAEIGRGKGNAPRQYTIPRKWVRRGKAVLTIRVTNYAQQGGVLGTPEAMKLSTKGKEPISLSGEWKYLSGLSLDGIAPAPVSPSRDPNFPTGLYNAMIHPLTSFPIQGVVWNQGVSNLESLEEYADLQLSLIADWRDKWHNPALPFVWVQVGNHGQPAEHPEDSDWALLREAQAASLAMNRTAMVVTTDLPVASASTASSSAFEIGFRLSQSALKQAYGKKRLPESPSYLEHRIEGNTIRLRWKGLGRGFVSSTVLRGFTVAGSDRVFYPAKATLDKKEVVVSAPEVPHPVAVRYNWADVTDGTLFGTSGLPVIPFRTDSW</sequence>
<dbReference type="AlphaFoldDB" id="J9GGB3"/>
<evidence type="ECO:0000259" key="2">
    <source>
        <dbReference type="Pfam" id="PF03629"/>
    </source>
</evidence>
<evidence type="ECO:0000256" key="1">
    <source>
        <dbReference type="ARBA" id="ARBA00022801"/>
    </source>
</evidence>
<proteinExistence type="predicted"/>
<dbReference type="InterPro" id="IPR008979">
    <property type="entry name" value="Galactose-bd-like_sf"/>
</dbReference>
<dbReference type="Gene3D" id="3.40.50.1110">
    <property type="entry name" value="SGNH hydrolase"/>
    <property type="match status" value="1"/>
</dbReference>
<dbReference type="SUPFAM" id="SSF52266">
    <property type="entry name" value="SGNH hydrolase"/>
    <property type="match status" value="1"/>
</dbReference>
<dbReference type="InterPro" id="IPR005181">
    <property type="entry name" value="SASA"/>
</dbReference>
<keyword evidence="1" id="KW-0378">Hydrolase</keyword>
<protein>
    <submittedName>
        <fullName evidence="3">Sialic acid-specific 9-O-acetylesterase</fullName>
    </submittedName>
</protein>
<accession>J9GGB3</accession>
<dbReference type="PANTHER" id="PTHR22901">
    <property type="entry name" value="SIALATE O-ACETYLESTERASE"/>
    <property type="match status" value="1"/>
</dbReference>
<gene>
    <name evidence="3" type="ORF">EVA_11075</name>
</gene>
<dbReference type="GO" id="GO:0005975">
    <property type="term" value="P:carbohydrate metabolic process"/>
    <property type="evidence" value="ECO:0007669"/>
    <property type="project" value="InterPro"/>
</dbReference>
<dbReference type="InterPro" id="IPR039329">
    <property type="entry name" value="SIAE"/>
</dbReference>
<organism evidence="3">
    <name type="scientific">gut metagenome</name>
    <dbReference type="NCBI Taxonomy" id="749906"/>
    <lineage>
        <taxon>unclassified sequences</taxon>
        <taxon>metagenomes</taxon>
        <taxon>organismal metagenomes</taxon>
    </lineage>
</organism>
<evidence type="ECO:0000313" key="3">
    <source>
        <dbReference type="EMBL" id="EJX00843.1"/>
    </source>
</evidence>
<dbReference type="EMBL" id="AMCI01003208">
    <property type="protein sequence ID" value="EJX00843.1"/>
    <property type="molecule type" value="Genomic_DNA"/>
</dbReference>
<dbReference type="PANTHER" id="PTHR22901:SF0">
    <property type="entry name" value="SIALATE O-ACETYLESTERASE"/>
    <property type="match status" value="1"/>
</dbReference>
<dbReference type="GO" id="GO:0004553">
    <property type="term" value="F:hydrolase activity, hydrolyzing O-glycosyl compounds"/>
    <property type="evidence" value="ECO:0007669"/>
    <property type="project" value="InterPro"/>
</dbReference>
<dbReference type="SUPFAM" id="SSF49785">
    <property type="entry name" value="Galactose-binding domain-like"/>
    <property type="match status" value="1"/>
</dbReference>
<dbReference type="GO" id="GO:0001681">
    <property type="term" value="F:sialate O-acetylesterase activity"/>
    <property type="evidence" value="ECO:0007669"/>
    <property type="project" value="InterPro"/>
</dbReference>
<dbReference type="Gene3D" id="2.60.120.260">
    <property type="entry name" value="Galactose-binding domain-like"/>
    <property type="match status" value="1"/>
</dbReference>
<feature type="domain" description="Sialate O-acetylesterase" evidence="2">
    <location>
        <begin position="363"/>
        <end position="484"/>
    </location>
</feature>
<dbReference type="Pfam" id="PF03629">
    <property type="entry name" value="SASA"/>
    <property type="match status" value="1"/>
</dbReference>
<dbReference type="InterPro" id="IPR036514">
    <property type="entry name" value="SGNH_hydro_sf"/>
</dbReference>
<name>J9GGB3_9ZZZZ</name>
<comment type="caution">
    <text evidence="3">The sequence shown here is derived from an EMBL/GenBank/DDBJ whole genome shotgun (WGS) entry which is preliminary data.</text>
</comment>